<dbReference type="InterPro" id="IPR004143">
    <property type="entry name" value="BPL_LPL_catalytic"/>
</dbReference>
<dbReference type="Pfam" id="PF03099">
    <property type="entry name" value="BPL_LplA_LipB"/>
    <property type="match status" value="1"/>
</dbReference>
<evidence type="ECO:0000256" key="1">
    <source>
        <dbReference type="ARBA" id="ARBA00022598"/>
    </source>
</evidence>
<dbReference type="InterPro" id="IPR045864">
    <property type="entry name" value="aa-tRNA-synth_II/BPL/LPL"/>
</dbReference>
<evidence type="ECO:0000313" key="3">
    <source>
        <dbReference type="EMBL" id="AWV98971.1"/>
    </source>
</evidence>
<evidence type="ECO:0000259" key="2">
    <source>
        <dbReference type="PROSITE" id="PS51733"/>
    </source>
</evidence>
<feature type="domain" description="BPL/LPL catalytic" evidence="2">
    <location>
        <begin position="3"/>
        <end position="189"/>
    </location>
</feature>
<dbReference type="RefSeq" id="WP_111372164.1">
    <property type="nucleotide sequence ID" value="NZ_CP029480.1"/>
</dbReference>
<dbReference type="PROSITE" id="PS51733">
    <property type="entry name" value="BPL_LPL_CATALYTIC"/>
    <property type="match status" value="1"/>
</dbReference>
<dbReference type="SUPFAM" id="SSF55681">
    <property type="entry name" value="Class II aaRS and biotin synthetases"/>
    <property type="match status" value="1"/>
</dbReference>
<proteinExistence type="predicted"/>
<dbReference type="EMBL" id="CP029480">
    <property type="protein sequence ID" value="AWV98971.1"/>
    <property type="molecule type" value="Genomic_DNA"/>
</dbReference>
<dbReference type="NCBIfam" id="TIGR00121">
    <property type="entry name" value="birA_ligase"/>
    <property type="match status" value="1"/>
</dbReference>
<protein>
    <submittedName>
        <fullName evidence="3">Biotin--[acetyl-CoA-carboxylase] ligase</fullName>
    </submittedName>
</protein>
<sequence>MNKIQPKTLFTGKNAIYLPTCHSTNETAGEIIQKGEIMEGTIVITDNQTRGKGQRGNTWHSEKGQNLTFTLILKPDFIPVNEQFRLNMAVSLAVYQTLTEFLDEKLKIKWPNDILYGDQKLGGILIESLISNRIINYSFIGIGLNINQGNFELPNATSLSNLTENGLYDREELLTSLLENLEKQYLSIKQGKDVFLKDNYTENLFRRDVWSEYKTEDGVFEGKIRGVSESGKLIMETKFGLKQFGTKEFEYIY</sequence>
<dbReference type="PANTHER" id="PTHR12835">
    <property type="entry name" value="BIOTIN PROTEIN LIGASE"/>
    <property type="match status" value="1"/>
</dbReference>
<dbReference type="CDD" id="cd16442">
    <property type="entry name" value="BPL"/>
    <property type="match status" value="1"/>
</dbReference>
<dbReference type="PANTHER" id="PTHR12835:SF5">
    <property type="entry name" value="BIOTIN--PROTEIN LIGASE"/>
    <property type="match status" value="1"/>
</dbReference>
<evidence type="ECO:0000313" key="4">
    <source>
        <dbReference type="Proteomes" id="UP000249873"/>
    </source>
</evidence>
<name>A0A2Z4GCT1_9BACT</name>
<dbReference type="KEGG" id="als:DJ013_12660"/>
<accession>A0A2Z4GCT1</accession>
<dbReference type="Proteomes" id="UP000249873">
    <property type="component" value="Chromosome"/>
</dbReference>
<dbReference type="GO" id="GO:0005737">
    <property type="term" value="C:cytoplasm"/>
    <property type="evidence" value="ECO:0007669"/>
    <property type="project" value="TreeGrafter"/>
</dbReference>
<keyword evidence="1 3" id="KW-0436">Ligase</keyword>
<dbReference type="GO" id="GO:0004077">
    <property type="term" value="F:biotin--[biotin carboxyl-carrier protein] ligase activity"/>
    <property type="evidence" value="ECO:0007669"/>
    <property type="project" value="InterPro"/>
</dbReference>
<dbReference type="OrthoDB" id="9807064at2"/>
<gene>
    <name evidence="3" type="ORF">DJ013_12660</name>
</gene>
<dbReference type="InterPro" id="IPR004408">
    <property type="entry name" value="Biotin_CoA_COase_ligase"/>
</dbReference>
<dbReference type="Gene3D" id="3.30.930.10">
    <property type="entry name" value="Bira Bifunctional Protein, Domain 2"/>
    <property type="match status" value="1"/>
</dbReference>
<organism evidence="3 4">
    <name type="scientific">Arcticibacterium luteifluviistationis</name>
    <dbReference type="NCBI Taxonomy" id="1784714"/>
    <lineage>
        <taxon>Bacteria</taxon>
        <taxon>Pseudomonadati</taxon>
        <taxon>Bacteroidota</taxon>
        <taxon>Cytophagia</taxon>
        <taxon>Cytophagales</taxon>
        <taxon>Leadbetterellaceae</taxon>
        <taxon>Arcticibacterium</taxon>
    </lineage>
</organism>
<reference evidence="3 4" key="1">
    <citation type="submission" date="2018-05" db="EMBL/GenBank/DDBJ databases">
        <title>Complete genome sequence of Arcticibacterium luteifluviistationis SM1504T, a cytophagaceae bacterium isolated from Arctic surface seawater.</title>
        <authorList>
            <person name="Li Y."/>
            <person name="Qin Q.-L."/>
        </authorList>
    </citation>
    <scope>NUCLEOTIDE SEQUENCE [LARGE SCALE GENOMIC DNA]</scope>
    <source>
        <strain evidence="3 4">SM1504</strain>
    </source>
</reference>
<keyword evidence="4" id="KW-1185">Reference proteome</keyword>
<dbReference type="AlphaFoldDB" id="A0A2Z4GCT1"/>